<name>A0A4R7BBY8_9NEIS</name>
<dbReference type="RefSeq" id="WP_208108223.1">
    <property type="nucleotide sequence ID" value="NZ_SNZP01000003.1"/>
</dbReference>
<dbReference type="GO" id="GO:0005886">
    <property type="term" value="C:plasma membrane"/>
    <property type="evidence" value="ECO:0007669"/>
    <property type="project" value="UniProtKB-UniRule"/>
</dbReference>
<dbReference type="HAMAP" id="MF_02065">
    <property type="entry name" value="MltG"/>
    <property type="match status" value="1"/>
</dbReference>
<keyword evidence="5 7" id="KW-0456">Lyase</keyword>
<dbReference type="PANTHER" id="PTHR30518:SF2">
    <property type="entry name" value="ENDOLYTIC MUREIN TRANSGLYCOSYLASE"/>
    <property type="match status" value="1"/>
</dbReference>
<gene>
    <name evidence="7" type="primary">mltG</name>
    <name evidence="8" type="ORF">DFP86_10368</name>
</gene>
<keyword evidence="9" id="KW-1185">Reference proteome</keyword>
<dbReference type="AlphaFoldDB" id="A0A4R7BBY8"/>
<evidence type="ECO:0000313" key="8">
    <source>
        <dbReference type="EMBL" id="TDR81415.1"/>
    </source>
</evidence>
<accession>A0A4R7BBY8</accession>
<keyword evidence="6 7" id="KW-0961">Cell wall biogenesis/degradation</keyword>
<keyword evidence="4 7" id="KW-0472">Membrane</keyword>
<evidence type="ECO:0000313" key="9">
    <source>
        <dbReference type="Proteomes" id="UP000295611"/>
    </source>
</evidence>
<keyword evidence="1 7" id="KW-1003">Cell membrane</keyword>
<dbReference type="EC" id="4.2.2.29" evidence="7"/>
<proteinExistence type="inferred from homology"/>
<evidence type="ECO:0000256" key="3">
    <source>
        <dbReference type="ARBA" id="ARBA00022989"/>
    </source>
</evidence>
<reference evidence="8 9" key="1">
    <citation type="submission" date="2019-03" db="EMBL/GenBank/DDBJ databases">
        <title>Genomic Encyclopedia of Type Strains, Phase III (KMG-III): the genomes of soil and plant-associated and newly described type strains.</title>
        <authorList>
            <person name="Whitman W."/>
        </authorList>
    </citation>
    <scope>NUCLEOTIDE SEQUENCE [LARGE SCALE GENOMIC DNA]</scope>
    <source>
        <strain evidence="8 9">CECT 8976</strain>
    </source>
</reference>
<dbReference type="Gene3D" id="3.30.160.60">
    <property type="entry name" value="Classic Zinc Finger"/>
    <property type="match status" value="1"/>
</dbReference>
<evidence type="ECO:0000256" key="5">
    <source>
        <dbReference type="ARBA" id="ARBA00023239"/>
    </source>
</evidence>
<sequence>MIKWLIRLALLALLTALVWFSWIVFVPVEPPTSPYAMTIGPNRTLSQVANSLKQEGVIKSRDVMVLLARLQGTDRHIKAGLYRFDGTVSLWTILQRFAEGKPDEASATVVEGWTFHQFRALLDQNPDVRHDGAGLSDAEILARIGAGEQQPEGLFFPSTYYFTPGASDLELYRRAYATMQRKLAEAWQSRSGGLPVSSPYQLLTLASLVEKETARQEDRTLIAAVFVNRLTKNMRLQTDPSVIYGMGNAYRGNITKADLRRDTPYNTYTRNGLTPTPIALPGAAALKAAAHPAASDVLYFVARGDGSSYFSQTLDEHNDAVRKYILKKGN</sequence>
<dbReference type="GO" id="GO:0008932">
    <property type="term" value="F:lytic endotransglycosylase activity"/>
    <property type="evidence" value="ECO:0007669"/>
    <property type="project" value="UniProtKB-UniRule"/>
</dbReference>
<dbReference type="GO" id="GO:0009252">
    <property type="term" value="P:peptidoglycan biosynthetic process"/>
    <property type="evidence" value="ECO:0007669"/>
    <property type="project" value="UniProtKB-UniRule"/>
</dbReference>
<dbReference type="PANTHER" id="PTHR30518">
    <property type="entry name" value="ENDOLYTIC MUREIN TRANSGLYCOSYLASE"/>
    <property type="match status" value="1"/>
</dbReference>
<dbReference type="CDD" id="cd08010">
    <property type="entry name" value="MltG_like"/>
    <property type="match status" value="1"/>
</dbReference>
<comment type="caution">
    <text evidence="8">The sequence shown here is derived from an EMBL/GenBank/DDBJ whole genome shotgun (WGS) entry which is preliminary data.</text>
</comment>
<evidence type="ECO:0000256" key="4">
    <source>
        <dbReference type="ARBA" id="ARBA00023136"/>
    </source>
</evidence>
<dbReference type="NCBIfam" id="TIGR00247">
    <property type="entry name" value="endolytic transglycosylase MltG"/>
    <property type="match status" value="1"/>
</dbReference>
<dbReference type="InterPro" id="IPR003770">
    <property type="entry name" value="MLTG-like"/>
</dbReference>
<comment type="similarity">
    <text evidence="7">Belongs to the transglycosylase MltG family.</text>
</comment>
<dbReference type="Proteomes" id="UP000295611">
    <property type="component" value="Unassembled WGS sequence"/>
</dbReference>
<dbReference type="GO" id="GO:0071555">
    <property type="term" value="P:cell wall organization"/>
    <property type="evidence" value="ECO:0007669"/>
    <property type="project" value="UniProtKB-KW"/>
</dbReference>
<feature type="site" description="Important for catalytic activity" evidence="7">
    <location>
        <position position="212"/>
    </location>
</feature>
<dbReference type="Gene3D" id="3.30.1490.480">
    <property type="entry name" value="Endolytic murein transglycosylase"/>
    <property type="match status" value="1"/>
</dbReference>
<organism evidence="8 9">
    <name type="scientific">Paludibacterium purpuratum</name>
    <dbReference type="NCBI Taxonomy" id="1144873"/>
    <lineage>
        <taxon>Bacteria</taxon>
        <taxon>Pseudomonadati</taxon>
        <taxon>Pseudomonadota</taxon>
        <taxon>Betaproteobacteria</taxon>
        <taxon>Neisseriales</taxon>
        <taxon>Chromobacteriaceae</taxon>
        <taxon>Paludibacterium</taxon>
    </lineage>
</organism>
<evidence type="ECO:0000256" key="6">
    <source>
        <dbReference type="ARBA" id="ARBA00023316"/>
    </source>
</evidence>
<comment type="catalytic activity">
    <reaction evidence="7">
        <text>a peptidoglycan chain = a peptidoglycan chain with N-acetyl-1,6-anhydromuramyl-[peptide] at the reducing end + a peptidoglycan chain with N-acetylglucosamine at the non-reducing end.</text>
        <dbReference type="EC" id="4.2.2.29"/>
    </reaction>
</comment>
<evidence type="ECO:0000256" key="2">
    <source>
        <dbReference type="ARBA" id="ARBA00022692"/>
    </source>
</evidence>
<comment type="function">
    <text evidence="7">Functions as a peptidoglycan terminase that cleaves nascent peptidoglycan strands endolytically to terminate their elongation.</text>
</comment>
<keyword evidence="7" id="KW-0997">Cell inner membrane</keyword>
<evidence type="ECO:0000256" key="1">
    <source>
        <dbReference type="ARBA" id="ARBA00022475"/>
    </source>
</evidence>
<evidence type="ECO:0000256" key="7">
    <source>
        <dbReference type="HAMAP-Rule" id="MF_02065"/>
    </source>
</evidence>
<dbReference type="EMBL" id="SNZP01000003">
    <property type="protein sequence ID" value="TDR81415.1"/>
    <property type="molecule type" value="Genomic_DNA"/>
</dbReference>
<protein>
    <recommendedName>
        <fullName evidence="7">Endolytic murein transglycosylase</fullName>
        <ecNumber evidence="7">4.2.2.29</ecNumber>
    </recommendedName>
    <alternativeName>
        <fullName evidence="7">Peptidoglycan lytic transglycosylase</fullName>
    </alternativeName>
    <alternativeName>
        <fullName evidence="7">Peptidoglycan polymerization terminase</fullName>
    </alternativeName>
</protein>
<keyword evidence="2 7" id="KW-0812">Transmembrane</keyword>
<keyword evidence="3 7" id="KW-1133">Transmembrane helix</keyword>
<dbReference type="Pfam" id="PF02618">
    <property type="entry name" value="YceG"/>
    <property type="match status" value="1"/>
</dbReference>